<comment type="similarity">
    <text evidence="1">In the C-terminal section; belongs to the class-I pyridoxal-phosphate-dependent aminotransferase family.</text>
</comment>
<sequence>MNNNKTDFAYQMVYRYLSRLTNELPEGPAVKLPSLRLLARRLRVSISTVQNAYSLLEKEGRICSVPKSGYYALPQPCNDIHCEGDDVLERYQASARRSDMFVFGADEPTLLQSLDGALLNLERDLMRHYPCQPDPRFQPFGDIELRTALAASYTSSTERCWHPDNVFIGPDKTGVLKTVLKALQLRDSAVLVESPCGWSVLRTLQSFGIRVIEWCANPEGVVDTDELSGLLRHGEIKMAILSSRMDPVRGRVMALDQRQRLAQVLNRHGLWVLENDSQGGLCFDGQVEPLHNFIDPERLMILGAFDKTIGLEAPFGYLLSRHSRPLWHQQMLLRSFRLPPIRQKAIARLYSSGQLDRHLQGLRISLQDRTTQLGMMIEHYLGDDVRFERPGGGATLWLDSAHRVDMTRVFERLLDQRIVIAPGELFSVRGLHQQSLCLSGAADWSQNIESMLVIIRNALMQERLV</sequence>
<dbReference type="CDD" id="cd00609">
    <property type="entry name" value="AAT_like"/>
    <property type="match status" value="1"/>
</dbReference>
<keyword evidence="3" id="KW-0805">Transcription regulation</keyword>
<evidence type="ECO:0000256" key="2">
    <source>
        <dbReference type="ARBA" id="ARBA00022898"/>
    </source>
</evidence>
<dbReference type="PANTHER" id="PTHR46577">
    <property type="entry name" value="HTH-TYPE TRANSCRIPTIONAL REGULATORY PROTEIN GABR"/>
    <property type="match status" value="1"/>
</dbReference>
<dbReference type="EMBL" id="FNCO01000002">
    <property type="protein sequence ID" value="SDG43064.1"/>
    <property type="molecule type" value="Genomic_DNA"/>
</dbReference>
<dbReference type="Gene3D" id="3.90.1150.10">
    <property type="entry name" value="Aspartate Aminotransferase, domain 1"/>
    <property type="match status" value="1"/>
</dbReference>
<dbReference type="SUPFAM" id="SSF46785">
    <property type="entry name" value="Winged helix' DNA-binding domain"/>
    <property type="match status" value="1"/>
</dbReference>
<dbReference type="InterPro" id="IPR004839">
    <property type="entry name" value="Aminotransferase_I/II_large"/>
</dbReference>
<evidence type="ECO:0000256" key="4">
    <source>
        <dbReference type="ARBA" id="ARBA00023125"/>
    </source>
</evidence>
<dbReference type="GO" id="GO:0030170">
    <property type="term" value="F:pyridoxal phosphate binding"/>
    <property type="evidence" value="ECO:0007669"/>
    <property type="project" value="InterPro"/>
</dbReference>
<keyword evidence="5" id="KW-0804">Transcription</keyword>
<feature type="domain" description="HTH gntR-type" evidence="6">
    <location>
        <begin position="7"/>
        <end position="75"/>
    </location>
</feature>
<name>A0A1G7U6M0_9PSED</name>
<dbReference type="InterPro" id="IPR036388">
    <property type="entry name" value="WH-like_DNA-bd_sf"/>
</dbReference>
<evidence type="ECO:0000313" key="8">
    <source>
        <dbReference type="Proteomes" id="UP000182894"/>
    </source>
</evidence>
<keyword evidence="2" id="KW-0663">Pyridoxal phosphate</keyword>
<dbReference type="Gene3D" id="3.40.640.10">
    <property type="entry name" value="Type I PLP-dependent aspartate aminotransferase-like (Major domain)"/>
    <property type="match status" value="1"/>
</dbReference>
<organism evidence="7 8">
    <name type="scientific">Pseudomonas abietaniphila</name>
    <dbReference type="NCBI Taxonomy" id="89065"/>
    <lineage>
        <taxon>Bacteria</taxon>
        <taxon>Pseudomonadati</taxon>
        <taxon>Pseudomonadota</taxon>
        <taxon>Gammaproteobacteria</taxon>
        <taxon>Pseudomonadales</taxon>
        <taxon>Pseudomonadaceae</taxon>
        <taxon>Pseudomonas</taxon>
    </lineage>
</organism>
<keyword evidence="4" id="KW-0238">DNA-binding</keyword>
<dbReference type="InterPro" id="IPR051446">
    <property type="entry name" value="HTH_trans_reg/aminotransferase"/>
</dbReference>
<proteinExistence type="inferred from homology"/>
<evidence type="ECO:0000259" key="6">
    <source>
        <dbReference type="PROSITE" id="PS50949"/>
    </source>
</evidence>
<dbReference type="PROSITE" id="PS50949">
    <property type="entry name" value="HTH_GNTR"/>
    <property type="match status" value="1"/>
</dbReference>
<dbReference type="InterPro" id="IPR036390">
    <property type="entry name" value="WH_DNA-bd_sf"/>
</dbReference>
<dbReference type="Pfam" id="PF00155">
    <property type="entry name" value="Aminotran_1_2"/>
    <property type="match status" value="1"/>
</dbReference>
<evidence type="ECO:0000256" key="1">
    <source>
        <dbReference type="ARBA" id="ARBA00005384"/>
    </source>
</evidence>
<dbReference type="InterPro" id="IPR000524">
    <property type="entry name" value="Tscrpt_reg_HTH_GntR"/>
</dbReference>
<reference evidence="8" key="1">
    <citation type="submission" date="2016-10" db="EMBL/GenBank/DDBJ databases">
        <authorList>
            <person name="Varghese N."/>
            <person name="Submissions S."/>
        </authorList>
    </citation>
    <scope>NUCLEOTIDE SEQUENCE [LARGE SCALE GENOMIC DNA]</scope>
    <source>
        <strain evidence="8">ATCC 700689</strain>
    </source>
</reference>
<keyword evidence="8" id="KW-1185">Reference proteome</keyword>
<dbReference type="InterPro" id="IPR015422">
    <property type="entry name" value="PyrdxlP-dep_Trfase_small"/>
</dbReference>
<gene>
    <name evidence="7" type="ORF">SAMN05216605_10266</name>
</gene>
<evidence type="ECO:0000256" key="3">
    <source>
        <dbReference type="ARBA" id="ARBA00023015"/>
    </source>
</evidence>
<dbReference type="AlphaFoldDB" id="A0A1G7U6M0"/>
<evidence type="ECO:0000256" key="5">
    <source>
        <dbReference type="ARBA" id="ARBA00023163"/>
    </source>
</evidence>
<dbReference type="Proteomes" id="UP000182894">
    <property type="component" value="Unassembled WGS sequence"/>
</dbReference>
<dbReference type="InterPro" id="IPR015424">
    <property type="entry name" value="PyrdxlP-dep_Trfase"/>
</dbReference>
<protein>
    <submittedName>
        <fullName evidence="7">Transcriptional regulator, GntR family</fullName>
    </submittedName>
</protein>
<accession>A0A1G7U6M0</accession>
<dbReference type="SMART" id="SM00345">
    <property type="entry name" value="HTH_GNTR"/>
    <property type="match status" value="1"/>
</dbReference>
<dbReference type="GO" id="GO:0003677">
    <property type="term" value="F:DNA binding"/>
    <property type="evidence" value="ECO:0007669"/>
    <property type="project" value="UniProtKB-KW"/>
</dbReference>
<dbReference type="SUPFAM" id="SSF53383">
    <property type="entry name" value="PLP-dependent transferases"/>
    <property type="match status" value="1"/>
</dbReference>
<dbReference type="InterPro" id="IPR015421">
    <property type="entry name" value="PyrdxlP-dep_Trfase_major"/>
</dbReference>
<dbReference type="RefSeq" id="WP_074750379.1">
    <property type="nucleotide sequence ID" value="NZ_FNCO01000002.1"/>
</dbReference>
<dbReference type="STRING" id="89065.SAMN05216605_10266"/>
<dbReference type="OrthoDB" id="7016788at2"/>
<evidence type="ECO:0000313" key="7">
    <source>
        <dbReference type="EMBL" id="SDG43064.1"/>
    </source>
</evidence>
<dbReference type="GO" id="GO:0003700">
    <property type="term" value="F:DNA-binding transcription factor activity"/>
    <property type="evidence" value="ECO:0007669"/>
    <property type="project" value="InterPro"/>
</dbReference>
<dbReference type="Gene3D" id="1.10.10.10">
    <property type="entry name" value="Winged helix-like DNA-binding domain superfamily/Winged helix DNA-binding domain"/>
    <property type="match status" value="1"/>
</dbReference>
<dbReference type="PANTHER" id="PTHR46577:SF1">
    <property type="entry name" value="HTH-TYPE TRANSCRIPTIONAL REGULATORY PROTEIN GABR"/>
    <property type="match status" value="1"/>
</dbReference>